<evidence type="ECO:0000313" key="7">
    <source>
        <dbReference type="Proteomes" id="UP001152867"/>
    </source>
</evidence>
<organism evidence="6 7">
    <name type="scientific">Furfurilactobacillus milii</name>
    <dbReference type="NCBI Taxonomy" id="2888272"/>
    <lineage>
        <taxon>Bacteria</taxon>
        <taxon>Bacillati</taxon>
        <taxon>Bacillota</taxon>
        <taxon>Bacilli</taxon>
        <taxon>Lactobacillales</taxon>
        <taxon>Lactobacillaceae</taxon>
        <taxon>Furfurilactobacillus</taxon>
    </lineage>
</organism>
<evidence type="ECO:0000313" key="6">
    <source>
        <dbReference type="EMBL" id="MDF9912744.1"/>
    </source>
</evidence>
<keyword evidence="2" id="KW-0805">Transcription regulation</keyword>
<dbReference type="PROSITE" id="PS50931">
    <property type="entry name" value="HTH_LYSR"/>
    <property type="match status" value="1"/>
</dbReference>
<dbReference type="Gene3D" id="1.10.10.10">
    <property type="entry name" value="Winged helix-like DNA-binding domain superfamily/Winged helix DNA-binding domain"/>
    <property type="match status" value="1"/>
</dbReference>
<dbReference type="PANTHER" id="PTHR30346">
    <property type="entry name" value="TRANSCRIPTIONAL DUAL REGULATOR HCAR-RELATED"/>
    <property type="match status" value="1"/>
</dbReference>
<keyword evidence="7" id="KW-1185">Reference proteome</keyword>
<dbReference type="Gene3D" id="3.40.190.10">
    <property type="entry name" value="Periplasmic binding protein-like II"/>
    <property type="match status" value="2"/>
</dbReference>
<dbReference type="SUPFAM" id="SSF46785">
    <property type="entry name" value="Winged helix' DNA-binding domain"/>
    <property type="match status" value="1"/>
</dbReference>
<gene>
    <name evidence="6" type="ORF">NNA32_00620</name>
</gene>
<comment type="caution">
    <text evidence="6">The sequence shown here is derived from an EMBL/GenBank/DDBJ whole genome shotgun (WGS) entry which is preliminary data.</text>
</comment>
<dbReference type="InterPro" id="IPR036388">
    <property type="entry name" value="WH-like_DNA-bd_sf"/>
</dbReference>
<evidence type="ECO:0000256" key="2">
    <source>
        <dbReference type="ARBA" id="ARBA00023015"/>
    </source>
</evidence>
<evidence type="ECO:0000259" key="5">
    <source>
        <dbReference type="PROSITE" id="PS50931"/>
    </source>
</evidence>
<dbReference type="Proteomes" id="UP001152867">
    <property type="component" value="Unassembled WGS sequence"/>
</dbReference>
<proteinExistence type="inferred from homology"/>
<feature type="domain" description="HTH lysR-type" evidence="5">
    <location>
        <begin position="1"/>
        <end position="58"/>
    </location>
</feature>
<comment type="similarity">
    <text evidence="1">Belongs to the LysR transcriptional regulatory family.</text>
</comment>
<evidence type="ECO:0000256" key="3">
    <source>
        <dbReference type="ARBA" id="ARBA00023125"/>
    </source>
</evidence>
<name>A0ABT6D997_9LACO</name>
<sequence length="300" mass="34112">MEVNNLKTFLAVAKYGSFKAGSGEFFLSPRAVSKQMDQLENELGVQLFLRNKNSSELTTEGKKFIVAAQDIVNTYNNELNRIQSEQLESNHRIRIGFASANQEIELQSLLLPVLKENKKVNIDFVQESGRRLVKLVAAGSLDIAISPFYDLTDPLVTKLGRVSLKRGELVVGVSKLSRLANKESISNNDLTDQNVFYYSPSDSDFMQDVFLNKFPDLFSKNQIKRCSSLELRDAYVAANKGIGFYPSPFIDIETVRNPLLNFIPLRETDNNHYSSNLFYDKNTKNKFLLRLVKQVRQNYS</sequence>
<evidence type="ECO:0000256" key="4">
    <source>
        <dbReference type="ARBA" id="ARBA00023163"/>
    </source>
</evidence>
<dbReference type="SUPFAM" id="SSF53850">
    <property type="entry name" value="Periplasmic binding protein-like II"/>
    <property type="match status" value="1"/>
</dbReference>
<dbReference type="RefSeq" id="WP_178942344.1">
    <property type="nucleotide sequence ID" value="NZ_JAIWJF010000003.1"/>
</dbReference>
<reference evidence="6" key="1">
    <citation type="submission" date="2022-06" db="EMBL/GenBank/DDBJ databases">
        <title>Antifungal cultures and metabolites of lactic acid bacteria for use in dairy fermentations.</title>
        <authorList>
            <person name="Zhao Z."/>
            <person name="Gaenzle M."/>
        </authorList>
    </citation>
    <scope>NUCLEOTIDE SEQUENCE</scope>
    <source>
        <strain evidence="6">FUA3126</strain>
    </source>
</reference>
<dbReference type="PANTHER" id="PTHR30346:SF0">
    <property type="entry name" value="HCA OPERON TRANSCRIPTIONAL ACTIVATOR HCAR"/>
    <property type="match status" value="1"/>
</dbReference>
<dbReference type="Pfam" id="PF00126">
    <property type="entry name" value="HTH_1"/>
    <property type="match status" value="1"/>
</dbReference>
<keyword evidence="4" id="KW-0804">Transcription</keyword>
<accession>A0ABT6D997</accession>
<keyword evidence="3" id="KW-0238">DNA-binding</keyword>
<dbReference type="EMBL" id="JANDJP010000001">
    <property type="protein sequence ID" value="MDF9912744.1"/>
    <property type="molecule type" value="Genomic_DNA"/>
</dbReference>
<dbReference type="InterPro" id="IPR036390">
    <property type="entry name" value="WH_DNA-bd_sf"/>
</dbReference>
<dbReference type="InterPro" id="IPR005119">
    <property type="entry name" value="LysR_subst-bd"/>
</dbReference>
<evidence type="ECO:0000256" key="1">
    <source>
        <dbReference type="ARBA" id="ARBA00009437"/>
    </source>
</evidence>
<protein>
    <submittedName>
        <fullName evidence="6">LysR family transcriptional regulator</fullName>
    </submittedName>
</protein>
<dbReference type="CDD" id="cd05466">
    <property type="entry name" value="PBP2_LTTR_substrate"/>
    <property type="match status" value="1"/>
</dbReference>
<dbReference type="InterPro" id="IPR000847">
    <property type="entry name" value="LysR_HTH_N"/>
</dbReference>
<dbReference type="Pfam" id="PF03466">
    <property type="entry name" value="LysR_substrate"/>
    <property type="match status" value="1"/>
</dbReference>